<organism evidence="2 3">
    <name type="scientific">Skeletonema marinoi</name>
    <dbReference type="NCBI Taxonomy" id="267567"/>
    <lineage>
        <taxon>Eukaryota</taxon>
        <taxon>Sar</taxon>
        <taxon>Stramenopiles</taxon>
        <taxon>Ochrophyta</taxon>
        <taxon>Bacillariophyta</taxon>
        <taxon>Coscinodiscophyceae</taxon>
        <taxon>Thalassiosirophycidae</taxon>
        <taxon>Thalassiosirales</taxon>
        <taxon>Skeletonemataceae</taxon>
        <taxon>Skeletonema</taxon>
        <taxon>Skeletonema marinoi-dohrnii complex</taxon>
    </lineage>
</organism>
<dbReference type="EC" id="3.1.-.-" evidence="2"/>
<dbReference type="GO" id="GO:0006506">
    <property type="term" value="P:GPI anchor biosynthetic process"/>
    <property type="evidence" value="ECO:0007669"/>
    <property type="project" value="TreeGrafter"/>
</dbReference>
<dbReference type="GO" id="GO:0016787">
    <property type="term" value="F:hydrolase activity"/>
    <property type="evidence" value="ECO:0007669"/>
    <property type="project" value="UniProtKB-KW"/>
</dbReference>
<dbReference type="Proteomes" id="UP001224775">
    <property type="component" value="Unassembled WGS sequence"/>
</dbReference>
<reference evidence="2" key="1">
    <citation type="submission" date="2023-06" db="EMBL/GenBank/DDBJ databases">
        <title>Survivors Of The Sea: Transcriptome response of Skeletonema marinoi to long-term dormancy.</title>
        <authorList>
            <person name="Pinder M.I.M."/>
            <person name="Kourtchenko O."/>
            <person name="Robertson E.K."/>
            <person name="Larsson T."/>
            <person name="Maumus F."/>
            <person name="Osuna-Cruz C.M."/>
            <person name="Vancaester E."/>
            <person name="Stenow R."/>
            <person name="Vandepoele K."/>
            <person name="Ploug H."/>
            <person name="Bruchert V."/>
            <person name="Godhe A."/>
            <person name="Topel M."/>
        </authorList>
    </citation>
    <scope>NUCLEOTIDE SEQUENCE</scope>
    <source>
        <strain evidence="2">R05AC</strain>
    </source>
</reference>
<dbReference type="Pfam" id="PF03372">
    <property type="entry name" value="Exo_endo_phos"/>
    <property type="match status" value="1"/>
</dbReference>
<evidence type="ECO:0000259" key="1">
    <source>
        <dbReference type="Pfam" id="PF03372"/>
    </source>
</evidence>
<keyword evidence="3" id="KW-1185">Reference proteome</keyword>
<dbReference type="InterPro" id="IPR051916">
    <property type="entry name" value="GPI-anchor_lipid_remodeler"/>
</dbReference>
<protein>
    <submittedName>
        <fullName evidence="2">Metal-dependent hydrolase</fullName>
        <ecNumber evidence="2">3.1.-.-</ecNumber>
    </submittedName>
</protein>
<sequence>MDIKVTTYNIHSCIGTDNLYFTDRIAAVIQGDQSDIVCLQEVEVNNVPTKTRIWSHIHGDDQPALIASKAGLKYHVFVPAIRSKADSKWKERHQNVSDLDVSGNITMPAVLSSAENNLMERQPLNHNIDSTMYGKFGIAILSKFPIRQIRTHYYIRYKKKTQRNAMACLIELPNKKQVWVVNTHLGCHFIGREQAQQARELALFVHSLQRDSGVCAVITCGDFNSPPWFSCIRELERQGLRDVWQHKRRFGGTFPSHEQAIGMPFIGKCFRKLLRLDYIFLYGGVVCKIAYVYDGCSDASLVASDHLPVCAVLFIDNTQNREQK</sequence>
<dbReference type="InterPro" id="IPR005135">
    <property type="entry name" value="Endo/exonuclease/phosphatase"/>
</dbReference>
<dbReference type="AlphaFoldDB" id="A0AAD8XX80"/>
<dbReference type="EMBL" id="JATAAI010000035">
    <property type="protein sequence ID" value="KAK1735085.1"/>
    <property type="molecule type" value="Genomic_DNA"/>
</dbReference>
<name>A0AAD8XX80_9STRA</name>
<dbReference type="PANTHER" id="PTHR14859">
    <property type="entry name" value="CALCOFLUOR WHITE HYPERSENSITIVE PROTEIN PRECURSOR"/>
    <property type="match status" value="1"/>
</dbReference>
<dbReference type="InterPro" id="IPR036691">
    <property type="entry name" value="Endo/exonu/phosph_ase_sf"/>
</dbReference>
<feature type="domain" description="Endonuclease/exonuclease/phosphatase" evidence="1">
    <location>
        <begin position="7"/>
        <end position="306"/>
    </location>
</feature>
<evidence type="ECO:0000313" key="3">
    <source>
        <dbReference type="Proteomes" id="UP001224775"/>
    </source>
</evidence>
<comment type="caution">
    <text evidence="2">The sequence shown here is derived from an EMBL/GenBank/DDBJ whole genome shotgun (WGS) entry which is preliminary data.</text>
</comment>
<evidence type="ECO:0000313" key="2">
    <source>
        <dbReference type="EMBL" id="KAK1735085.1"/>
    </source>
</evidence>
<proteinExistence type="predicted"/>
<dbReference type="SUPFAM" id="SSF56219">
    <property type="entry name" value="DNase I-like"/>
    <property type="match status" value="1"/>
</dbReference>
<keyword evidence="2" id="KW-0378">Hydrolase</keyword>
<accession>A0AAD8XX80</accession>
<dbReference type="Gene3D" id="3.60.10.10">
    <property type="entry name" value="Endonuclease/exonuclease/phosphatase"/>
    <property type="match status" value="1"/>
</dbReference>
<dbReference type="PANTHER" id="PTHR14859:SF15">
    <property type="entry name" value="ENDONUCLEASE_EXONUCLEASE_PHOSPHATASE DOMAIN-CONTAINING PROTEIN"/>
    <property type="match status" value="1"/>
</dbReference>
<dbReference type="GO" id="GO:0016020">
    <property type="term" value="C:membrane"/>
    <property type="evidence" value="ECO:0007669"/>
    <property type="project" value="GOC"/>
</dbReference>
<gene>
    <name evidence="2" type="ORF">QTG54_014151</name>
</gene>